<dbReference type="GO" id="GO:0006813">
    <property type="term" value="P:potassium ion transport"/>
    <property type="evidence" value="ECO:0007669"/>
    <property type="project" value="InterPro"/>
</dbReference>
<geneLocation type="plasmid" evidence="5 6">
    <name>unnamed4</name>
</geneLocation>
<evidence type="ECO:0000313" key="5">
    <source>
        <dbReference type="EMBL" id="UOO97476.1"/>
    </source>
</evidence>
<reference evidence="4" key="1">
    <citation type="journal article" date="2014" name="Int. J. Syst. Evol. Microbiol.">
        <title>Complete genome sequence of Corynebacterium casei LMG S-19264T (=DSM 44701T), isolated from a smear-ripened cheese.</title>
        <authorList>
            <consortium name="US DOE Joint Genome Institute (JGI-PGF)"/>
            <person name="Walter F."/>
            <person name="Albersmeier A."/>
            <person name="Kalinowski J."/>
            <person name="Ruckert C."/>
        </authorList>
    </citation>
    <scope>NUCLEOTIDE SEQUENCE</scope>
    <source>
        <strain evidence="4">JCM 12289</strain>
    </source>
</reference>
<dbReference type="InterPro" id="IPR006037">
    <property type="entry name" value="RCK_C"/>
</dbReference>
<keyword evidence="2" id="KW-0812">Transmembrane</keyword>
<dbReference type="EMBL" id="BAAADN010000038">
    <property type="protein sequence ID" value="GAA0466639.1"/>
    <property type="molecule type" value="Genomic_DNA"/>
</dbReference>
<proteinExistence type="predicted"/>
<dbReference type="GeneID" id="71763899"/>
<feature type="transmembrane region" description="Helical" evidence="2">
    <location>
        <begin position="99"/>
        <end position="120"/>
    </location>
</feature>
<gene>
    <name evidence="4" type="ORF">GCM10008985_24480</name>
    <name evidence="5" type="ORF">MUK72_18585</name>
</gene>
<reference evidence="4" key="3">
    <citation type="submission" date="2023-12" db="EMBL/GenBank/DDBJ databases">
        <authorList>
            <person name="Sun Q."/>
            <person name="Inoue M."/>
        </authorList>
    </citation>
    <scope>NUCLEOTIDE SEQUENCE</scope>
    <source>
        <strain evidence="4">JCM 12289</strain>
    </source>
</reference>
<organism evidence="4 7">
    <name type="scientific">Halococcus dombrowskii</name>
    <dbReference type="NCBI Taxonomy" id="179637"/>
    <lineage>
        <taxon>Archaea</taxon>
        <taxon>Methanobacteriati</taxon>
        <taxon>Methanobacteriota</taxon>
        <taxon>Stenosarchaea group</taxon>
        <taxon>Halobacteria</taxon>
        <taxon>Halobacteriales</taxon>
        <taxon>Halococcaceae</taxon>
        <taxon>Halococcus</taxon>
    </lineage>
</organism>
<keyword evidence="5" id="KW-0614">Plasmid</keyword>
<evidence type="ECO:0000256" key="2">
    <source>
        <dbReference type="SAM" id="Phobius"/>
    </source>
</evidence>
<evidence type="ECO:0000259" key="3">
    <source>
        <dbReference type="PROSITE" id="PS51202"/>
    </source>
</evidence>
<reference evidence="5" key="2">
    <citation type="submission" date="2022-04" db="EMBL/GenBank/DDBJ databases">
        <title>Sequencing and genomic assembly of Halococcus dombrowskii.</title>
        <authorList>
            <person name="Lim S.W."/>
            <person name="MacLea K.S."/>
        </authorList>
    </citation>
    <scope>NUCLEOTIDE SEQUENCE</scope>
    <source>
        <strain evidence="5">H4</strain>
        <plasmid evidence="5">unnamed4</plasmid>
    </source>
</reference>
<dbReference type="GO" id="GO:0008324">
    <property type="term" value="F:monoatomic cation transmembrane transporter activity"/>
    <property type="evidence" value="ECO:0007669"/>
    <property type="project" value="InterPro"/>
</dbReference>
<feature type="region of interest" description="Disordered" evidence="1">
    <location>
        <begin position="223"/>
        <end position="252"/>
    </location>
</feature>
<sequence length="252" mass="27283">MVALNPILSLLLVFALATLITRIGAVALEMSGLSPDVAQFQAATAFTGAGYTTDEAEAATETPGRRTIVTQLFRLGSLGLVSAIASLVLSFTRSGGDDFLSIVYIVAGSVILFLVARSSWLNSVVTPIIKRILNRRTDLEIRDYAKVLGLRDEYRIAEIDADEGDWITGSPLAELDLPDEGVRVLAIERQDGSYIGAPGSDSEIQSGDTAVFYGQENRLQELADRDQSDTQAHEDAVEEHNEYVKEQEESTG</sequence>
<dbReference type="PROSITE" id="PS51202">
    <property type="entry name" value="RCK_C"/>
    <property type="match status" value="1"/>
</dbReference>
<dbReference type="AlphaFoldDB" id="A0AAV3SHC7"/>
<evidence type="ECO:0000313" key="7">
    <source>
        <dbReference type="Proteomes" id="UP001500962"/>
    </source>
</evidence>
<dbReference type="EMBL" id="CP095009">
    <property type="protein sequence ID" value="UOO97476.1"/>
    <property type="molecule type" value="Genomic_DNA"/>
</dbReference>
<keyword evidence="2" id="KW-1133">Transmembrane helix</keyword>
<accession>A0AAV3SHC7</accession>
<dbReference type="SUPFAM" id="SSF116726">
    <property type="entry name" value="TrkA C-terminal domain-like"/>
    <property type="match status" value="1"/>
</dbReference>
<evidence type="ECO:0000313" key="4">
    <source>
        <dbReference type="EMBL" id="GAA0466639.1"/>
    </source>
</evidence>
<feature type="domain" description="RCK C-terminal" evidence="3">
    <location>
        <begin position="142"/>
        <end position="228"/>
    </location>
</feature>
<dbReference type="InterPro" id="IPR036721">
    <property type="entry name" value="RCK_C_sf"/>
</dbReference>
<evidence type="ECO:0000313" key="6">
    <source>
        <dbReference type="Proteomes" id="UP000830542"/>
    </source>
</evidence>
<dbReference type="Proteomes" id="UP000830542">
    <property type="component" value="Plasmid unnamed4"/>
</dbReference>
<dbReference type="Proteomes" id="UP001500962">
    <property type="component" value="Unassembled WGS sequence"/>
</dbReference>
<dbReference type="KEGG" id="hdo:MUK72_18585"/>
<evidence type="ECO:0000256" key="1">
    <source>
        <dbReference type="SAM" id="MobiDB-lite"/>
    </source>
</evidence>
<name>A0AAV3SHC7_HALDO</name>
<keyword evidence="6" id="KW-1185">Reference proteome</keyword>
<feature type="transmembrane region" description="Helical" evidence="2">
    <location>
        <begin position="72"/>
        <end position="92"/>
    </location>
</feature>
<dbReference type="Pfam" id="PF02080">
    <property type="entry name" value="TrkA_C"/>
    <property type="match status" value="1"/>
</dbReference>
<keyword evidence="2" id="KW-0472">Membrane</keyword>
<protein>
    <submittedName>
        <fullName evidence="4">TrkA C-terminal domain-containing protein</fullName>
    </submittedName>
</protein>
<dbReference type="RefSeq" id="WP_244707132.1">
    <property type="nucleotide sequence ID" value="NZ_BAAADN010000038.1"/>
</dbReference>
<dbReference type="Gene3D" id="3.30.70.1450">
    <property type="entry name" value="Regulator of K+ conductance, C-terminal domain"/>
    <property type="match status" value="1"/>
</dbReference>